<feature type="compositionally biased region" description="Polar residues" evidence="5">
    <location>
        <begin position="803"/>
        <end position="815"/>
    </location>
</feature>
<keyword evidence="3" id="KW-0333">Golgi apparatus</keyword>
<dbReference type="GO" id="GO:0032456">
    <property type="term" value="P:endocytic recycling"/>
    <property type="evidence" value="ECO:0007669"/>
    <property type="project" value="TreeGrafter"/>
</dbReference>
<dbReference type="PANTHER" id="PTHR15954">
    <property type="entry name" value="VACUOLAR PROTEIN SORTING-ASSOCIATED PROTEIN 51 HOMOLOG"/>
    <property type="match status" value="1"/>
</dbReference>
<evidence type="ECO:0000313" key="7">
    <source>
        <dbReference type="Proteomes" id="UP000241769"/>
    </source>
</evidence>
<feature type="region of interest" description="Disordered" evidence="5">
    <location>
        <begin position="803"/>
        <end position="825"/>
    </location>
</feature>
<dbReference type="Proteomes" id="UP000241769">
    <property type="component" value="Unassembled WGS sequence"/>
</dbReference>
<dbReference type="GO" id="GO:0016020">
    <property type="term" value="C:membrane"/>
    <property type="evidence" value="ECO:0007669"/>
    <property type="project" value="TreeGrafter"/>
</dbReference>
<evidence type="ECO:0000256" key="3">
    <source>
        <dbReference type="RuleBase" id="RU368010"/>
    </source>
</evidence>
<feature type="coiled-coil region" evidence="4">
    <location>
        <begin position="119"/>
        <end position="153"/>
    </location>
</feature>
<dbReference type="AlphaFoldDB" id="A0A2P6N8Y2"/>
<accession>A0A2P6N8Y2</accession>
<dbReference type="STRING" id="1890364.A0A2P6N8Y2"/>
<dbReference type="GO" id="GO:0006869">
    <property type="term" value="P:lipid transport"/>
    <property type="evidence" value="ECO:0007669"/>
    <property type="project" value="UniProtKB-UniRule"/>
</dbReference>
<keyword evidence="7" id="KW-1185">Reference proteome</keyword>
<organism evidence="6 7">
    <name type="scientific">Planoprotostelium fungivorum</name>
    <dbReference type="NCBI Taxonomy" id="1890364"/>
    <lineage>
        <taxon>Eukaryota</taxon>
        <taxon>Amoebozoa</taxon>
        <taxon>Evosea</taxon>
        <taxon>Variosea</taxon>
        <taxon>Cavosteliida</taxon>
        <taxon>Cavosteliaceae</taxon>
        <taxon>Planoprotostelium</taxon>
    </lineage>
</organism>
<dbReference type="Pfam" id="PF08700">
    <property type="entry name" value="VPS51_Exo84_N"/>
    <property type="match status" value="1"/>
</dbReference>
<dbReference type="GO" id="GO:0007041">
    <property type="term" value="P:lysosomal transport"/>
    <property type="evidence" value="ECO:0007669"/>
    <property type="project" value="TreeGrafter"/>
</dbReference>
<evidence type="ECO:0000256" key="1">
    <source>
        <dbReference type="ARBA" id="ARBA00006080"/>
    </source>
</evidence>
<comment type="similarity">
    <text evidence="1 3">Belongs to the VPS51 family.</text>
</comment>
<comment type="caution">
    <text evidence="6">The sequence shown here is derived from an EMBL/GenBank/DDBJ whole genome shotgun (WGS) entry which is preliminary data.</text>
</comment>
<dbReference type="GO" id="GO:0007030">
    <property type="term" value="P:Golgi organization"/>
    <property type="evidence" value="ECO:0007669"/>
    <property type="project" value="UniProtKB-UniRule"/>
</dbReference>
<evidence type="ECO:0000256" key="5">
    <source>
        <dbReference type="SAM" id="MobiDB-lite"/>
    </source>
</evidence>
<feature type="compositionally biased region" description="Basic and acidic residues" evidence="5">
    <location>
        <begin position="816"/>
        <end position="825"/>
    </location>
</feature>
<dbReference type="GO" id="GO:0042147">
    <property type="term" value="P:retrograde transport, endosome to Golgi"/>
    <property type="evidence" value="ECO:0007669"/>
    <property type="project" value="UniProtKB-UniRule"/>
</dbReference>
<sequence length="825" mass="94592">MSENTAADVRAAAAKALEHKKLNQSDGDGGKKKKKERTRRAHEDLLASYMQAHGVVGETEVMVDTTIDGEQFDANKHFHKLLKEKTLTELLQTDQQLNGEVKKLDSDMKTLVYENYNKFISATDTIRKMKTNVENMEEEMRRLSGTMDMISLNSDRINGTLSNRREKIMQLGGVHNLLNKLQFLVDLPHRLRKCIQVEAYNQAVQAYKQSTAVLRKYEHLPSFGAIYKECQSIINELRIVLQNKLRDPLMNPHATKECMQLLRQIDEKVEQMRSDFLQSRRVYLERQLDSFPSELPDVTLTDHIKQLNQEFLVPFGTFSRTFRESFIDQQQEGNRESGRECNRALEEFARGLLNKYFSLVQNIADLKKNKNEMYPGIEHLYTELIEIHSRLPGLSIGDRLSDNMGQMVHKYIERLFESLHAFSLSRINHIREDISKENPNLGTLAKVITNDIVAQILEVFEQMKPFFHIAAGGGAAVQDSRRMASTANTQFLSKNANNFIARIYVKVQQLFLFIGITFQNFYEDEENSTREPDEKKVSSLLVMAKMCIHLDVNGASTVVQSLTQLKDLAIKQIAIGINNLEVNLEVETIRKQFRASAKNLITTYVRLQCLKLSMMFYKSIDTPNWSSFKEPKAPRAVIEMIIEDIIAQEKEIDQIFDEPVQSEVASPISRHGRVPSMSVVNNITYSKTNSKREPKVDRNKLLTRRKGGQAETKLKFGPMNELSKDNIVMEMIKISFKSLIEYIRTKTFNKYGFQQIQLDTAFIKTILTEYIPNVGPLLKLVLEELVARACEDKANKMRDAKLNQVNAAPASTETSSIDKTEHKEQ</sequence>
<dbReference type="GO" id="GO:1990745">
    <property type="term" value="C:EARP complex"/>
    <property type="evidence" value="ECO:0007669"/>
    <property type="project" value="TreeGrafter"/>
</dbReference>
<dbReference type="InterPro" id="IPR016159">
    <property type="entry name" value="Cullin_repeat-like_dom_sf"/>
</dbReference>
<comment type="subunit">
    <text evidence="3">Component of the Golgi-associated retrograde protein (GARP) complex.</text>
</comment>
<dbReference type="GO" id="GO:0000938">
    <property type="term" value="C:GARP complex"/>
    <property type="evidence" value="ECO:0007669"/>
    <property type="project" value="UniProtKB-UniRule"/>
</dbReference>
<evidence type="ECO:0000256" key="4">
    <source>
        <dbReference type="SAM" id="Coils"/>
    </source>
</evidence>
<dbReference type="GO" id="GO:0005829">
    <property type="term" value="C:cytosol"/>
    <property type="evidence" value="ECO:0007669"/>
    <property type="project" value="GOC"/>
</dbReference>
<dbReference type="GO" id="GO:0015031">
    <property type="term" value="P:protein transport"/>
    <property type="evidence" value="ECO:0007669"/>
    <property type="project" value="UniProtKB-UniRule"/>
</dbReference>
<keyword evidence="3" id="KW-0445">Lipid transport</keyword>
<name>A0A2P6N8Y2_9EUKA</name>
<reference evidence="6 7" key="1">
    <citation type="journal article" date="2018" name="Genome Biol. Evol.">
        <title>Multiple Roots of Fruiting Body Formation in Amoebozoa.</title>
        <authorList>
            <person name="Hillmann F."/>
            <person name="Forbes G."/>
            <person name="Novohradska S."/>
            <person name="Ferling I."/>
            <person name="Riege K."/>
            <person name="Groth M."/>
            <person name="Westermann M."/>
            <person name="Marz M."/>
            <person name="Spaller T."/>
            <person name="Winckler T."/>
            <person name="Schaap P."/>
            <person name="Glockner G."/>
        </authorList>
    </citation>
    <scope>NUCLEOTIDE SEQUENCE [LARGE SCALE GENOMIC DNA]</scope>
    <source>
        <strain evidence="6 7">Jena</strain>
    </source>
</reference>
<dbReference type="PANTHER" id="PTHR15954:SF4">
    <property type="entry name" value="VACUOLAR PROTEIN SORTING-ASSOCIATED PROTEIN 51 HOMOLOG"/>
    <property type="match status" value="1"/>
</dbReference>
<keyword evidence="3" id="KW-0653">Protein transport</keyword>
<dbReference type="InterPro" id="IPR014812">
    <property type="entry name" value="Vps51"/>
</dbReference>
<dbReference type="OrthoDB" id="203678at2759"/>
<dbReference type="InParanoid" id="A0A2P6N8Y2"/>
<feature type="region of interest" description="Disordered" evidence="5">
    <location>
        <begin position="1"/>
        <end position="39"/>
    </location>
</feature>
<evidence type="ECO:0000313" key="6">
    <source>
        <dbReference type="EMBL" id="PRP80416.1"/>
    </source>
</evidence>
<dbReference type="FunCoup" id="A0A2P6N8Y2">
    <property type="interactions" value="153"/>
</dbReference>
<feature type="compositionally biased region" description="Low complexity" evidence="5">
    <location>
        <begin position="1"/>
        <end position="15"/>
    </location>
</feature>
<dbReference type="EMBL" id="MDYQ01000150">
    <property type="protein sequence ID" value="PRP80416.1"/>
    <property type="molecule type" value="Genomic_DNA"/>
</dbReference>
<evidence type="ECO:0000256" key="2">
    <source>
        <dbReference type="ARBA" id="ARBA00023054"/>
    </source>
</evidence>
<gene>
    <name evidence="6" type="ORF">PROFUN_11962</name>
</gene>
<dbReference type="GO" id="GO:0048193">
    <property type="term" value="P:Golgi vesicle transport"/>
    <property type="evidence" value="ECO:0007669"/>
    <property type="project" value="TreeGrafter"/>
</dbReference>
<comment type="function">
    <text evidence="3">Acts as component of the GARP complex that is involved in retrograde transport from early and late endosomes to the trans-Golgi network (TGN).</text>
</comment>
<proteinExistence type="inferred from homology"/>
<keyword evidence="3" id="KW-0813">Transport</keyword>
<protein>
    <recommendedName>
        <fullName evidence="3">Vacuolar protein sorting-associated protein 51 homolog</fullName>
    </recommendedName>
</protein>
<comment type="subcellular location">
    <subcellularLocation>
        <location evidence="3">Golgi apparatus</location>
        <location evidence="3">trans-Golgi network</location>
    </subcellularLocation>
</comment>
<dbReference type="SUPFAM" id="SSF74788">
    <property type="entry name" value="Cullin repeat-like"/>
    <property type="match status" value="1"/>
</dbReference>
<keyword evidence="2 4" id="KW-0175">Coiled coil</keyword>